<evidence type="ECO:0000256" key="1">
    <source>
        <dbReference type="SAM" id="Coils"/>
    </source>
</evidence>
<accession>A0A974DMB0</accession>
<organism evidence="3 4">
    <name type="scientific">Xenopus laevis</name>
    <name type="common">African clawed frog</name>
    <dbReference type="NCBI Taxonomy" id="8355"/>
    <lineage>
        <taxon>Eukaryota</taxon>
        <taxon>Metazoa</taxon>
        <taxon>Chordata</taxon>
        <taxon>Craniata</taxon>
        <taxon>Vertebrata</taxon>
        <taxon>Euteleostomi</taxon>
        <taxon>Amphibia</taxon>
        <taxon>Batrachia</taxon>
        <taxon>Anura</taxon>
        <taxon>Pipoidea</taxon>
        <taxon>Pipidae</taxon>
        <taxon>Xenopodinae</taxon>
        <taxon>Xenopus</taxon>
        <taxon>Xenopus</taxon>
    </lineage>
</organism>
<feature type="compositionally biased region" description="Low complexity" evidence="2">
    <location>
        <begin position="214"/>
        <end position="225"/>
    </location>
</feature>
<feature type="compositionally biased region" description="Basic residues" evidence="2">
    <location>
        <begin position="244"/>
        <end position="255"/>
    </location>
</feature>
<gene>
    <name evidence="3" type="ORF">XELAEV_18012197mg</name>
</gene>
<dbReference type="AlphaFoldDB" id="A0A974DMB0"/>
<keyword evidence="1" id="KW-0175">Coiled coil</keyword>
<evidence type="ECO:0000313" key="3">
    <source>
        <dbReference type="EMBL" id="OCT94524.1"/>
    </source>
</evidence>
<feature type="coiled-coil region" evidence="1">
    <location>
        <begin position="105"/>
        <end position="158"/>
    </location>
</feature>
<evidence type="ECO:0000256" key="2">
    <source>
        <dbReference type="SAM" id="MobiDB-lite"/>
    </source>
</evidence>
<protein>
    <submittedName>
        <fullName evidence="3">Uncharacterized protein</fullName>
    </submittedName>
</protein>
<evidence type="ECO:0000313" key="4">
    <source>
        <dbReference type="Proteomes" id="UP000694892"/>
    </source>
</evidence>
<dbReference type="Proteomes" id="UP000694892">
    <property type="component" value="Chromosome 2L"/>
</dbReference>
<proteinExistence type="predicted"/>
<feature type="non-terminal residue" evidence="3">
    <location>
        <position position="1"/>
    </location>
</feature>
<dbReference type="EMBL" id="CM004468">
    <property type="protein sequence ID" value="OCT94524.1"/>
    <property type="molecule type" value="Genomic_DNA"/>
</dbReference>
<feature type="compositionally biased region" description="Polar residues" evidence="2">
    <location>
        <begin position="198"/>
        <end position="213"/>
    </location>
</feature>
<sequence length="255" mass="29380">VRRLVHGVGGIGTPLRKFSKKTLLLGKFPVTSETEIYRKLEQLKRREVAWSLHASSLAEYARAQRIPRGLRITLKPALFRDNQDFNTKWRGILNRCSLDLIALTIQQLHCGSKELKQQIHALEGEYSAIPEVADKTALQELEQKLESLQQEILQVKLRKFKRDTQDYERGEVYSWKDARRKYRRQPGSSVARSDRSSAHSTELEQASPSSLQNSFGSSPFLGSGLNKKSGRHEGGRGDQWHYPTNKRRGMRYHRR</sequence>
<reference evidence="4" key="1">
    <citation type="journal article" date="2016" name="Nature">
        <title>Genome evolution in the allotetraploid frog Xenopus laevis.</title>
        <authorList>
            <person name="Session A.M."/>
            <person name="Uno Y."/>
            <person name="Kwon T."/>
            <person name="Chapman J.A."/>
            <person name="Toyoda A."/>
            <person name="Takahashi S."/>
            <person name="Fukui A."/>
            <person name="Hikosaka A."/>
            <person name="Suzuki A."/>
            <person name="Kondo M."/>
            <person name="van Heeringen S.J."/>
            <person name="Quigley I."/>
            <person name="Heinz S."/>
            <person name="Ogino H."/>
            <person name="Ochi H."/>
            <person name="Hellsten U."/>
            <person name="Lyons J.B."/>
            <person name="Simakov O."/>
            <person name="Putnam N."/>
            <person name="Stites J."/>
            <person name="Kuroki Y."/>
            <person name="Tanaka T."/>
            <person name="Michiue T."/>
            <person name="Watanabe M."/>
            <person name="Bogdanovic O."/>
            <person name="Lister R."/>
            <person name="Georgiou G."/>
            <person name="Paranjpe S.S."/>
            <person name="van Kruijsbergen I."/>
            <person name="Shu S."/>
            <person name="Carlson J."/>
            <person name="Kinoshita T."/>
            <person name="Ohta Y."/>
            <person name="Mawaribuchi S."/>
            <person name="Jenkins J."/>
            <person name="Grimwood J."/>
            <person name="Schmutz J."/>
            <person name="Mitros T."/>
            <person name="Mozaffari S.V."/>
            <person name="Suzuki Y."/>
            <person name="Haramoto Y."/>
            <person name="Yamamoto T.S."/>
            <person name="Takagi C."/>
            <person name="Heald R."/>
            <person name="Miller K."/>
            <person name="Haudenschild C."/>
            <person name="Kitzman J."/>
            <person name="Nakayama T."/>
            <person name="Izutsu Y."/>
            <person name="Robert J."/>
            <person name="Fortriede J."/>
            <person name="Burns K."/>
            <person name="Lotay V."/>
            <person name="Karimi K."/>
            <person name="Yasuoka Y."/>
            <person name="Dichmann D.S."/>
            <person name="Flajnik M.F."/>
            <person name="Houston D.W."/>
            <person name="Shendure J."/>
            <person name="DuPasquier L."/>
            <person name="Vize P.D."/>
            <person name="Zorn A.M."/>
            <person name="Ito M."/>
            <person name="Marcotte E.M."/>
            <person name="Wallingford J.B."/>
            <person name="Ito Y."/>
            <person name="Asashima M."/>
            <person name="Ueno N."/>
            <person name="Matsuda Y."/>
            <person name="Veenstra G.J."/>
            <person name="Fujiyama A."/>
            <person name="Harland R.M."/>
            <person name="Taira M."/>
            <person name="Rokhsar D.S."/>
        </authorList>
    </citation>
    <scope>NUCLEOTIDE SEQUENCE [LARGE SCALE GENOMIC DNA]</scope>
    <source>
        <strain evidence="4">J</strain>
    </source>
</reference>
<name>A0A974DMB0_XENLA</name>
<feature type="region of interest" description="Disordered" evidence="2">
    <location>
        <begin position="183"/>
        <end position="255"/>
    </location>
</feature>